<dbReference type="EMBL" id="ADBY01000054">
    <property type="protein sequence ID" value="EFE94329.1"/>
    <property type="molecule type" value="Genomic_DNA"/>
</dbReference>
<keyword evidence="2" id="KW-1185">Reference proteome</keyword>
<accession>D4E6V3</accession>
<gene>
    <name evidence="1" type="ORF">HMPREF0758_3903</name>
</gene>
<comment type="caution">
    <text evidence="1">The sequence shown here is derived from an EMBL/GenBank/DDBJ whole genome shotgun (WGS) entry which is preliminary data.</text>
</comment>
<dbReference type="AlphaFoldDB" id="D4E6V3"/>
<reference evidence="1 2" key="1">
    <citation type="submission" date="2010-01" db="EMBL/GenBank/DDBJ databases">
        <authorList>
            <person name="Muzny D."/>
            <person name="Qin X."/>
            <person name="Deng J."/>
            <person name="Jiang H."/>
            <person name="Liu Y."/>
            <person name="Qu J."/>
            <person name="Song X.-Z."/>
            <person name="Zhang L."/>
            <person name="Thornton R."/>
            <person name="Coyle M."/>
            <person name="Francisco L."/>
            <person name="Jackson L."/>
            <person name="Javaid M."/>
            <person name="Korchina V."/>
            <person name="Kovar C."/>
            <person name="Mata R."/>
            <person name="Mathew T."/>
            <person name="Ngo R."/>
            <person name="Nguyen L."/>
            <person name="Nguyen N."/>
            <person name="Okwuonu G."/>
            <person name="Ongeri F."/>
            <person name="Pham C."/>
            <person name="Simmons D."/>
            <person name="Wilczek-Boney K."/>
            <person name="Hale W."/>
            <person name="Jakkamsetti A."/>
            <person name="Pham P."/>
            <person name="Ruth R."/>
            <person name="San Lucas F."/>
            <person name="Warren J."/>
            <person name="Zhang J."/>
            <person name="Zhao Z."/>
            <person name="Zhou C."/>
            <person name="Zhu D."/>
            <person name="Lee S."/>
            <person name="Bess C."/>
            <person name="Blankenburg K."/>
            <person name="Forbes L."/>
            <person name="Fu Q."/>
            <person name="Gubbala S."/>
            <person name="Hirani K."/>
            <person name="Jayaseelan J.C."/>
            <person name="Lara F."/>
            <person name="Munidasa M."/>
            <person name="Palculict T."/>
            <person name="Patil S."/>
            <person name="Pu L.-L."/>
            <person name="Saada N."/>
            <person name="Tang L."/>
            <person name="Weissenberger G."/>
            <person name="Zhu Y."/>
            <person name="Hemphill L."/>
            <person name="Shang Y."/>
            <person name="Youmans B."/>
            <person name="Ayvaz T."/>
            <person name="Ross M."/>
            <person name="Santibanez J."/>
            <person name="Aqrawi P."/>
            <person name="Gross S."/>
            <person name="Joshi V."/>
            <person name="Fowler G."/>
            <person name="Nazareth L."/>
            <person name="Reid J."/>
            <person name="Worley K."/>
            <person name="Petrosino J."/>
            <person name="Highlander S."/>
            <person name="Gibbs R."/>
        </authorList>
    </citation>
    <scope>NUCLEOTIDE SEQUENCE [LARGE SCALE GENOMIC DNA]</scope>
    <source>
        <strain evidence="1 2">DSM 4582</strain>
    </source>
</reference>
<sequence>MGLAIKQLVDGQLKIGVLFTTLKKYNIIHGVNSTILVYLSGQKRCIDG</sequence>
<dbReference type="STRING" id="667129.HMPREF0758_3903"/>
<proteinExistence type="predicted"/>
<evidence type="ECO:0000313" key="2">
    <source>
        <dbReference type="Proteomes" id="UP000005723"/>
    </source>
</evidence>
<dbReference type="HOGENOM" id="CLU_3157720_0_0_6"/>
<dbReference type="Proteomes" id="UP000005723">
    <property type="component" value="Unassembled WGS sequence"/>
</dbReference>
<organism evidence="1 2">
    <name type="scientific">Serratia odorifera DSM 4582</name>
    <dbReference type="NCBI Taxonomy" id="667129"/>
    <lineage>
        <taxon>Bacteria</taxon>
        <taxon>Pseudomonadati</taxon>
        <taxon>Pseudomonadota</taxon>
        <taxon>Gammaproteobacteria</taxon>
        <taxon>Enterobacterales</taxon>
        <taxon>Yersiniaceae</taxon>
        <taxon>Serratia</taxon>
    </lineage>
</organism>
<protein>
    <submittedName>
        <fullName evidence="1">Uncharacterized protein</fullName>
    </submittedName>
</protein>
<name>D4E6V3_SEROD</name>
<evidence type="ECO:0000313" key="1">
    <source>
        <dbReference type="EMBL" id="EFE94329.1"/>
    </source>
</evidence>